<organism evidence="10 11">
    <name type="scientific">Smittium angustum</name>
    <dbReference type="NCBI Taxonomy" id="133377"/>
    <lineage>
        <taxon>Eukaryota</taxon>
        <taxon>Fungi</taxon>
        <taxon>Fungi incertae sedis</taxon>
        <taxon>Zoopagomycota</taxon>
        <taxon>Kickxellomycotina</taxon>
        <taxon>Harpellomycetes</taxon>
        <taxon>Harpellales</taxon>
        <taxon>Legeriomycetaceae</taxon>
        <taxon>Smittium</taxon>
    </lineage>
</organism>
<feature type="compositionally biased region" description="Polar residues" evidence="9">
    <location>
        <begin position="1"/>
        <end position="16"/>
    </location>
</feature>
<evidence type="ECO:0000256" key="1">
    <source>
        <dbReference type="ARBA" id="ARBA00004604"/>
    </source>
</evidence>
<accession>A0A2U1JF81</accession>
<gene>
    <name evidence="10" type="ORF">BB558_000062</name>
</gene>
<feature type="region of interest" description="Disordered" evidence="9">
    <location>
        <begin position="204"/>
        <end position="226"/>
    </location>
</feature>
<evidence type="ECO:0000256" key="4">
    <source>
        <dbReference type="ARBA" id="ARBA00019827"/>
    </source>
</evidence>
<dbReference type="GO" id="GO:0030688">
    <property type="term" value="C:preribosome, small subunit precursor"/>
    <property type="evidence" value="ECO:0007669"/>
    <property type="project" value="TreeGrafter"/>
</dbReference>
<feature type="compositionally biased region" description="Basic and acidic residues" evidence="9">
    <location>
        <begin position="205"/>
        <end position="220"/>
    </location>
</feature>
<dbReference type="AlphaFoldDB" id="A0A2U1JF81"/>
<dbReference type="PANTHER" id="PTHR33911">
    <property type="entry name" value="RRNA-PROCESSING PROTEIN EFG1"/>
    <property type="match status" value="1"/>
</dbReference>
<feature type="region of interest" description="Disordered" evidence="9">
    <location>
        <begin position="1"/>
        <end position="28"/>
    </location>
</feature>
<dbReference type="Proteomes" id="UP000245591">
    <property type="component" value="Unassembled WGS sequence"/>
</dbReference>
<keyword evidence="7" id="KW-0539">Nucleus</keyword>
<evidence type="ECO:0000256" key="7">
    <source>
        <dbReference type="ARBA" id="ARBA00023242"/>
    </source>
</evidence>
<dbReference type="InterPro" id="IPR019310">
    <property type="entry name" value="Efg1"/>
</dbReference>
<dbReference type="Pfam" id="PF10153">
    <property type="entry name" value="Efg1"/>
    <property type="match status" value="1"/>
</dbReference>
<evidence type="ECO:0000256" key="6">
    <source>
        <dbReference type="ARBA" id="ARBA00023054"/>
    </source>
</evidence>
<keyword evidence="6 8" id="KW-0175">Coiled coil</keyword>
<evidence type="ECO:0000256" key="2">
    <source>
        <dbReference type="ARBA" id="ARBA00006916"/>
    </source>
</evidence>
<evidence type="ECO:0000256" key="8">
    <source>
        <dbReference type="SAM" id="Coils"/>
    </source>
</evidence>
<dbReference type="EMBL" id="MBFU01000003">
    <property type="protein sequence ID" value="PWA03762.1"/>
    <property type="molecule type" value="Genomic_DNA"/>
</dbReference>
<reference evidence="10 11" key="1">
    <citation type="journal article" date="2018" name="MBio">
        <title>Comparative Genomics Reveals the Core Gene Toolbox for the Fungus-Insect Symbiosis.</title>
        <authorList>
            <person name="Wang Y."/>
            <person name="Stata M."/>
            <person name="Wang W."/>
            <person name="Stajich J.E."/>
            <person name="White M.M."/>
            <person name="Moncalvo J.M."/>
        </authorList>
    </citation>
    <scope>NUCLEOTIDE SEQUENCE [LARGE SCALE GENOMIC DNA]</scope>
    <source>
        <strain evidence="10 11">AUS-126-30</strain>
    </source>
</reference>
<comment type="similarity">
    <text evidence="2">Belongs to the EFG1 family.</text>
</comment>
<keyword evidence="5" id="KW-0698">rRNA processing</keyword>
<keyword evidence="11" id="KW-1185">Reference proteome</keyword>
<evidence type="ECO:0000256" key="9">
    <source>
        <dbReference type="SAM" id="MobiDB-lite"/>
    </source>
</evidence>
<dbReference type="GO" id="GO:0000462">
    <property type="term" value="P:maturation of SSU-rRNA from tricistronic rRNA transcript (SSU-rRNA, 5.8S rRNA, LSU-rRNA)"/>
    <property type="evidence" value="ECO:0007669"/>
    <property type="project" value="TreeGrafter"/>
</dbReference>
<protein>
    <recommendedName>
        <fullName evidence="3">rRNA-processing protein EFG1</fullName>
    </recommendedName>
    <alternativeName>
        <fullName evidence="4">rRNA-processing protein efg1</fullName>
    </alternativeName>
</protein>
<comment type="caution">
    <text evidence="10">The sequence shown here is derived from an EMBL/GenBank/DDBJ whole genome shotgun (WGS) entry which is preliminary data.</text>
</comment>
<comment type="subcellular location">
    <subcellularLocation>
        <location evidence="1">Nucleus</location>
        <location evidence="1">Nucleolus</location>
    </subcellularLocation>
</comment>
<proteinExistence type="inferred from homology"/>
<evidence type="ECO:0000313" key="10">
    <source>
        <dbReference type="EMBL" id="PWA03762.1"/>
    </source>
</evidence>
<sequence>MKKTDPNSLKKTIKTNQKSKDSTKGLSHVKKRLRDIQRLKKKNEYSAVRLVDLEREEKGLNLLKEQLGNRNLERENAVKYHKVKFLDRKTILGLLKRVERSIEEKEGGSELDVERDELLVDLNYTTFFPNRYKYMSLYPATKKETGEDGQKKVERNTDNAEIVRIRELIRSAMKKKKLPDDSRNLGVEERNKIQKNTSIILFGDEGIHENEEEPKDIKDDEFFELD</sequence>
<dbReference type="PANTHER" id="PTHR33911:SF1">
    <property type="entry name" value="RRNA-PROCESSING PROTEIN EFG1"/>
    <property type="match status" value="1"/>
</dbReference>
<dbReference type="GO" id="GO:0005730">
    <property type="term" value="C:nucleolus"/>
    <property type="evidence" value="ECO:0007669"/>
    <property type="project" value="UniProtKB-SubCell"/>
</dbReference>
<evidence type="ECO:0000256" key="5">
    <source>
        <dbReference type="ARBA" id="ARBA00022552"/>
    </source>
</evidence>
<feature type="coiled-coil region" evidence="8">
    <location>
        <begin position="36"/>
        <end position="70"/>
    </location>
</feature>
<dbReference type="InterPro" id="IPR050786">
    <property type="entry name" value="EFG1_rRNA-proc"/>
</dbReference>
<evidence type="ECO:0000256" key="3">
    <source>
        <dbReference type="ARBA" id="ARBA00018689"/>
    </source>
</evidence>
<evidence type="ECO:0000313" key="11">
    <source>
        <dbReference type="Proteomes" id="UP000245591"/>
    </source>
</evidence>
<name>A0A2U1JF81_SMIAN</name>